<sequence>MAKPNNNKNNKSGKTNTEKNKQEASGIKEVKPLKAASDTQPKKGSDPKKALVASTDASGTKSQLINSAAQPSQDPDEHAVKQVVEQPVSQSESKTLLLPHEEDIIMQEEPELLLPKDDDIIMSEQDSLKDVEKYFDSLPIENPLLESETKNKYGGSGPIASYNQDNTGATGLLANNAMYQEMQKQLITQQEQIRILNQQLQLFMTSQKQSSKLNLLSTKHSRDDLEKIDMDLYNTQDKVENLNKQLIQVKNNTNNNLVKLHNNFEYNEKVLDDTQKAIEDEKKRINQQKNIIKDLNDKINLIAKNNAITLKGKQKEDELSLVKINQCYKDLEVLKAEMNLKFHIQNELVTQYDKVEESLKTITKQLNHYQNEIDNLQNQIELSDHELSKEKLLELSNSQIDFQKKFNDTITSLNNIKISNKDLETNFRKQVDTIRKNISKYDLSLSDETLQFEYKKLVEKHLKTTKFFEYKCFNNKILLFIKDPKYTNLLLFDGNFDGWESSSDEEEKETDSMDTENNNKSYIGNETFAEFHTKLLQELENNKVSTSKDKSETNNKINTIIESQENIKSKLTNEYEYLEKRLNDLDFNNKEQLDQFKKEFTNLKTIINSNIRKSNKENKREIKRQLQQIKHEELRTREKGKFQEKAKLDYTYNTINFAESYESFAGFIESLQRENINENDYYQAITGKSYMPNEKDVDFNLRINRLHNNYIPKEASSISQWYYLKDKNEEAQINKHQQVVVFTPDEFEAIKEVEGSSTLFQKSFKQKCPRYQNKNKGYDNLRDFKFYLQNYAPPSNEIQILDAFKIFVEKDKKAKEWYTQKRNDILVKMRDNPNIRGILAWNLFNKIIKEFEFHFCEYTLEE</sequence>
<feature type="compositionally biased region" description="Basic and acidic residues" evidence="2">
    <location>
        <begin position="40"/>
        <end position="49"/>
    </location>
</feature>
<feature type="coiled-coil region" evidence="1">
    <location>
        <begin position="352"/>
        <end position="386"/>
    </location>
</feature>
<evidence type="ECO:0000313" key="4">
    <source>
        <dbReference type="Proteomes" id="UP000193920"/>
    </source>
</evidence>
<feature type="coiled-coil region" evidence="1">
    <location>
        <begin position="536"/>
        <end position="588"/>
    </location>
</feature>
<feature type="coiled-coil region" evidence="1">
    <location>
        <begin position="225"/>
        <end position="305"/>
    </location>
</feature>
<name>A0A1Y2FT47_9FUNG</name>
<feature type="compositionally biased region" description="Basic and acidic residues" evidence="2">
    <location>
        <begin position="16"/>
        <end position="32"/>
    </location>
</feature>
<comment type="caution">
    <text evidence="3">The sequence shown here is derived from an EMBL/GenBank/DDBJ whole genome shotgun (WGS) entry which is preliminary data.</text>
</comment>
<protein>
    <submittedName>
        <fullName evidence="3">Uncharacterized protein</fullName>
    </submittedName>
</protein>
<accession>A0A1Y2FT47</accession>
<feature type="compositionally biased region" description="Low complexity" evidence="2">
    <location>
        <begin position="1"/>
        <end position="15"/>
    </location>
</feature>
<dbReference type="Proteomes" id="UP000193920">
    <property type="component" value="Unassembled WGS sequence"/>
</dbReference>
<feature type="region of interest" description="Disordered" evidence="2">
    <location>
        <begin position="1"/>
        <end position="79"/>
    </location>
</feature>
<keyword evidence="1" id="KW-0175">Coiled coil</keyword>
<keyword evidence="4" id="KW-1185">Reference proteome</keyword>
<evidence type="ECO:0000313" key="3">
    <source>
        <dbReference type="EMBL" id="ORY87180.1"/>
    </source>
</evidence>
<proteinExistence type="predicted"/>
<reference evidence="3 4" key="1">
    <citation type="submission" date="2016-08" db="EMBL/GenBank/DDBJ databases">
        <title>A Parts List for Fungal Cellulosomes Revealed by Comparative Genomics.</title>
        <authorList>
            <consortium name="DOE Joint Genome Institute"/>
            <person name="Haitjema C.H."/>
            <person name="Gilmore S.P."/>
            <person name="Henske J.K."/>
            <person name="Solomon K.V."/>
            <person name="De Groot R."/>
            <person name="Kuo A."/>
            <person name="Mondo S.J."/>
            <person name="Salamov A.A."/>
            <person name="Labutti K."/>
            <person name="Zhao Z."/>
            <person name="Chiniquy J."/>
            <person name="Barry K."/>
            <person name="Brewer H.M."/>
            <person name="Purvine S.O."/>
            <person name="Wright A.T."/>
            <person name="Boxma B."/>
            <person name="Van Alen T."/>
            <person name="Hackstein J.H."/>
            <person name="Baker S.E."/>
            <person name="Grigoriev I.V."/>
            <person name="O'Malley M.A."/>
        </authorList>
    </citation>
    <scope>NUCLEOTIDE SEQUENCE [LARGE SCALE GENOMIC DNA]</scope>
    <source>
        <strain evidence="3 4">G1</strain>
    </source>
</reference>
<evidence type="ECO:0000256" key="1">
    <source>
        <dbReference type="SAM" id="Coils"/>
    </source>
</evidence>
<dbReference type="EMBL" id="MCOG01000001">
    <property type="protein sequence ID" value="ORY87180.1"/>
    <property type="molecule type" value="Genomic_DNA"/>
</dbReference>
<feature type="compositionally biased region" description="Polar residues" evidence="2">
    <location>
        <begin position="55"/>
        <end position="73"/>
    </location>
</feature>
<gene>
    <name evidence="3" type="ORF">LY90DRAFT_498422</name>
</gene>
<dbReference type="AlphaFoldDB" id="A0A1Y2FT47"/>
<feature type="coiled-coil region" evidence="1">
    <location>
        <begin position="612"/>
        <end position="639"/>
    </location>
</feature>
<evidence type="ECO:0000256" key="2">
    <source>
        <dbReference type="SAM" id="MobiDB-lite"/>
    </source>
</evidence>
<organism evidence="3 4">
    <name type="scientific">Neocallimastix californiae</name>
    <dbReference type="NCBI Taxonomy" id="1754190"/>
    <lineage>
        <taxon>Eukaryota</taxon>
        <taxon>Fungi</taxon>
        <taxon>Fungi incertae sedis</taxon>
        <taxon>Chytridiomycota</taxon>
        <taxon>Chytridiomycota incertae sedis</taxon>
        <taxon>Neocallimastigomycetes</taxon>
        <taxon>Neocallimastigales</taxon>
        <taxon>Neocallimastigaceae</taxon>
        <taxon>Neocallimastix</taxon>
    </lineage>
</organism>